<gene>
    <name evidence="1" type="ordered locus">Spea_0579</name>
</gene>
<name>A8H020_SHEPA</name>
<accession>A8H020</accession>
<dbReference type="STRING" id="398579.Spea_0579"/>
<dbReference type="Proteomes" id="UP000002608">
    <property type="component" value="Chromosome"/>
</dbReference>
<dbReference type="OrthoDB" id="9758603at2"/>
<keyword evidence="2" id="KW-1185">Reference proteome</keyword>
<dbReference type="GO" id="GO:0005975">
    <property type="term" value="P:carbohydrate metabolic process"/>
    <property type="evidence" value="ECO:0007669"/>
    <property type="project" value="InterPro"/>
</dbReference>
<dbReference type="KEGG" id="spl:Spea_0579"/>
<organism evidence="1 2">
    <name type="scientific">Shewanella pealeana (strain ATCC 700345 / ANG-SQ1)</name>
    <dbReference type="NCBI Taxonomy" id="398579"/>
    <lineage>
        <taxon>Bacteria</taxon>
        <taxon>Pseudomonadati</taxon>
        <taxon>Pseudomonadota</taxon>
        <taxon>Gammaproteobacteria</taxon>
        <taxon>Alteromonadales</taxon>
        <taxon>Shewanellaceae</taxon>
        <taxon>Shewanella</taxon>
    </lineage>
</organism>
<dbReference type="EMBL" id="CP000851">
    <property type="protein sequence ID" value="ABV85907.1"/>
    <property type="molecule type" value="Genomic_DNA"/>
</dbReference>
<dbReference type="HOGENOM" id="CLU_3173127_0_0_6"/>
<sequence>MGVGGDTSWGRPVHAPYRIAPKAMSFSFSLEPISANTDIKKQARGLQ</sequence>
<evidence type="ECO:0000313" key="1">
    <source>
        <dbReference type="EMBL" id="ABV85907.1"/>
    </source>
</evidence>
<protein>
    <submittedName>
        <fullName evidence="1">Beta-galactosidase</fullName>
    </submittedName>
</protein>
<dbReference type="Gene3D" id="2.70.98.10">
    <property type="match status" value="1"/>
</dbReference>
<dbReference type="SUPFAM" id="SSF74650">
    <property type="entry name" value="Galactose mutarotase-like"/>
    <property type="match status" value="1"/>
</dbReference>
<reference evidence="1 2" key="1">
    <citation type="submission" date="2007-10" db="EMBL/GenBank/DDBJ databases">
        <title>Complete sequence of Shewanella pealeana ATCC 700345.</title>
        <authorList>
            <consortium name="US DOE Joint Genome Institute"/>
            <person name="Copeland A."/>
            <person name="Lucas S."/>
            <person name="Lapidus A."/>
            <person name="Barry K."/>
            <person name="Glavina del Rio T."/>
            <person name="Dalin E."/>
            <person name="Tice H."/>
            <person name="Pitluck S."/>
            <person name="Chertkov O."/>
            <person name="Brettin T."/>
            <person name="Bruce D."/>
            <person name="Detter J.C."/>
            <person name="Han C."/>
            <person name="Schmutz J."/>
            <person name="Larimer F."/>
            <person name="Land M."/>
            <person name="Hauser L."/>
            <person name="Kyrpides N."/>
            <person name="Kim E."/>
            <person name="Zhao J.-S.Z."/>
            <person name="Manno D."/>
            <person name="Hawari J."/>
            <person name="Richardson P."/>
        </authorList>
    </citation>
    <scope>NUCLEOTIDE SEQUENCE [LARGE SCALE GENOMIC DNA]</scope>
    <source>
        <strain evidence="2">ATCC 700345 / ANG-SQ1</strain>
    </source>
</reference>
<dbReference type="InterPro" id="IPR011013">
    <property type="entry name" value="Gal_mutarotase_sf_dom"/>
</dbReference>
<dbReference type="GO" id="GO:0030246">
    <property type="term" value="F:carbohydrate binding"/>
    <property type="evidence" value="ECO:0007669"/>
    <property type="project" value="InterPro"/>
</dbReference>
<dbReference type="GO" id="GO:0003824">
    <property type="term" value="F:catalytic activity"/>
    <property type="evidence" value="ECO:0007669"/>
    <property type="project" value="InterPro"/>
</dbReference>
<evidence type="ECO:0000313" key="2">
    <source>
        <dbReference type="Proteomes" id="UP000002608"/>
    </source>
</evidence>
<proteinExistence type="predicted"/>
<dbReference type="InterPro" id="IPR014718">
    <property type="entry name" value="GH-type_carb-bd"/>
</dbReference>
<dbReference type="AlphaFoldDB" id="A8H020"/>